<name>A0ABX0F472_9BACL</name>
<evidence type="ECO:0000313" key="4">
    <source>
        <dbReference type="Proteomes" id="UP000800303"/>
    </source>
</evidence>
<dbReference type="SUPFAM" id="SSF53474">
    <property type="entry name" value="alpha/beta-Hydrolases"/>
    <property type="match status" value="1"/>
</dbReference>
<dbReference type="Pfam" id="PF07859">
    <property type="entry name" value="Abhydrolase_3"/>
    <property type="match status" value="1"/>
</dbReference>
<keyword evidence="1 3" id="KW-0378">Hydrolase</keyword>
<feature type="domain" description="Alpha/beta hydrolase fold-3" evidence="2">
    <location>
        <begin position="80"/>
        <end position="280"/>
    </location>
</feature>
<dbReference type="InterPro" id="IPR029058">
    <property type="entry name" value="AB_hydrolase_fold"/>
</dbReference>
<proteinExistence type="predicted"/>
<keyword evidence="4" id="KW-1185">Reference proteome</keyword>
<sequence length="300" mass="33830">MRQRTTGWIFAALARLSVYRKIYDDEERIHRYIAYRGRQNARPYKPRGRLKTASDVDFIRRGGMDGLLLRRPDRIPGRHILYLHGSAYVMQPNVFQRRFFLKLGRIFKAEVLMPIYPKAPGTLFEEATEKFVRIYEELLAEIEPEQIVIAGDSSGGASALVLAQALYERGLPQPGRLLMVSPVLDSTMTNPGIAALEPDDPLQTVLALRELGRAWAGKENLDHPGVSPIYGPLGGLADMILVVGTSDILMPDARRLKEAAEAAGNGIRYFEYEGMMHDFPLLPIPEARRVLEEIEALLYR</sequence>
<dbReference type="Gene3D" id="3.40.50.1820">
    <property type="entry name" value="alpha/beta hydrolase"/>
    <property type="match status" value="1"/>
</dbReference>
<dbReference type="RefSeq" id="WP_166273034.1">
    <property type="nucleotide sequence ID" value="NZ_JAAFGS010000001.1"/>
</dbReference>
<dbReference type="GO" id="GO:0016787">
    <property type="term" value="F:hydrolase activity"/>
    <property type="evidence" value="ECO:0007669"/>
    <property type="project" value="UniProtKB-KW"/>
</dbReference>
<evidence type="ECO:0000259" key="2">
    <source>
        <dbReference type="Pfam" id="PF07859"/>
    </source>
</evidence>
<dbReference type="PANTHER" id="PTHR48081">
    <property type="entry name" value="AB HYDROLASE SUPERFAMILY PROTEIN C4A8.06C"/>
    <property type="match status" value="1"/>
</dbReference>
<evidence type="ECO:0000313" key="3">
    <source>
        <dbReference type="EMBL" id="NGZ74799.1"/>
    </source>
</evidence>
<accession>A0ABX0F472</accession>
<organism evidence="3 4">
    <name type="scientific">Saccharibacillus alkalitolerans</name>
    <dbReference type="NCBI Taxonomy" id="2705290"/>
    <lineage>
        <taxon>Bacteria</taxon>
        <taxon>Bacillati</taxon>
        <taxon>Bacillota</taxon>
        <taxon>Bacilli</taxon>
        <taxon>Bacillales</taxon>
        <taxon>Paenibacillaceae</taxon>
        <taxon>Saccharibacillus</taxon>
    </lineage>
</organism>
<dbReference type="InterPro" id="IPR050300">
    <property type="entry name" value="GDXG_lipolytic_enzyme"/>
</dbReference>
<reference evidence="3 4" key="1">
    <citation type="submission" date="2020-01" db="EMBL/GenBank/DDBJ databases">
        <title>Polyphasic characterisation and genomic insights into a novel alkali tolerant bacterium VR-M41.</title>
        <authorList>
            <person name="Vemuluri V.R."/>
        </authorList>
    </citation>
    <scope>NUCLEOTIDE SEQUENCE [LARGE SCALE GENOMIC DNA]</scope>
    <source>
        <strain evidence="3 4">VR-M41</strain>
    </source>
</reference>
<protein>
    <submittedName>
        <fullName evidence="3">Alpha/beta hydrolase</fullName>
    </submittedName>
</protein>
<dbReference type="EMBL" id="JAAFGS010000001">
    <property type="protein sequence ID" value="NGZ74799.1"/>
    <property type="molecule type" value="Genomic_DNA"/>
</dbReference>
<evidence type="ECO:0000256" key="1">
    <source>
        <dbReference type="ARBA" id="ARBA00022801"/>
    </source>
</evidence>
<comment type="caution">
    <text evidence="3">The sequence shown here is derived from an EMBL/GenBank/DDBJ whole genome shotgun (WGS) entry which is preliminary data.</text>
</comment>
<dbReference type="Proteomes" id="UP000800303">
    <property type="component" value="Unassembled WGS sequence"/>
</dbReference>
<gene>
    <name evidence="3" type="ORF">GYN08_05660</name>
</gene>
<dbReference type="InterPro" id="IPR013094">
    <property type="entry name" value="AB_hydrolase_3"/>
</dbReference>
<dbReference type="PANTHER" id="PTHR48081:SF8">
    <property type="entry name" value="ALPHA_BETA HYDROLASE FOLD-3 DOMAIN-CONTAINING PROTEIN-RELATED"/>
    <property type="match status" value="1"/>
</dbReference>